<organism evidence="2 3">
    <name type="scientific">Plutella xylostella</name>
    <name type="common">Diamondback moth</name>
    <name type="synonym">Plutella maculipennis</name>
    <dbReference type="NCBI Taxonomy" id="51655"/>
    <lineage>
        <taxon>Eukaryota</taxon>
        <taxon>Metazoa</taxon>
        <taxon>Ecdysozoa</taxon>
        <taxon>Arthropoda</taxon>
        <taxon>Hexapoda</taxon>
        <taxon>Insecta</taxon>
        <taxon>Pterygota</taxon>
        <taxon>Neoptera</taxon>
        <taxon>Endopterygota</taxon>
        <taxon>Lepidoptera</taxon>
        <taxon>Glossata</taxon>
        <taxon>Ditrysia</taxon>
        <taxon>Yponomeutoidea</taxon>
        <taxon>Plutellidae</taxon>
        <taxon>Plutella</taxon>
    </lineage>
</organism>
<evidence type="ECO:0000313" key="2">
    <source>
        <dbReference type="EMBL" id="KAG7302397.1"/>
    </source>
</evidence>
<reference evidence="2 3" key="1">
    <citation type="submission" date="2021-06" db="EMBL/GenBank/DDBJ databases">
        <title>A haploid diamondback moth (Plutella xylostella L.) genome assembly resolves 31 chromosomes and identifies a diamide resistance mutation.</title>
        <authorList>
            <person name="Ward C.M."/>
            <person name="Perry K.D."/>
            <person name="Baker G."/>
            <person name="Powis K."/>
            <person name="Heckel D.G."/>
            <person name="Baxter S.W."/>
        </authorList>
    </citation>
    <scope>NUCLEOTIDE SEQUENCE [LARGE SCALE GENOMIC DNA]</scope>
    <source>
        <strain evidence="2 3">LV</strain>
        <tissue evidence="2">Single pupa</tissue>
    </source>
</reference>
<name>A0ABQ7QB00_PLUXY</name>
<protein>
    <submittedName>
        <fullName evidence="2">Uncharacterized protein</fullName>
    </submittedName>
</protein>
<gene>
    <name evidence="2" type="ORF">JYU34_013928</name>
</gene>
<sequence>MLFLVLLLALTLSPPACPTPAHPLVRRSPIDLKQAKPSQPIITHNHIQTDRKPKAPFIPAQHQLYIPPHSLVLPARSNVRHSSVHTDVHHISNGHVNIPVVTQTVHHSSSNITHPGPVLVHHYEPVLVHDLSVIPLHRATRPGPPGQPRAAARSGFEQPGGYVPFPYFGGYGAGLRYGGHGAGHGFYVAGFR</sequence>
<proteinExistence type="predicted"/>
<evidence type="ECO:0000256" key="1">
    <source>
        <dbReference type="SAM" id="SignalP"/>
    </source>
</evidence>
<feature type="signal peptide" evidence="1">
    <location>
        <begin position="1"/>
        <end position="18"/>
    </location>
</feature>
<feature type="chain" id="PRO_5046699706" evidence="1">
    <location>
        <begin position="19"/>
        <end position="192"/>
    </location>
</feature>
<comment type="caution">
    <text evidence="2">The sequence shown here is derived from an EMBL/GenBank/DDBJ whole genome shotgun (WGS) entry which is preliminary data.</text>
</comment>
<evidence type="ECO:0000313" key="3">
    <source>
        <dbReference type="Proteomes" id="UP000823941"/>
    </source>
</evidence>
<dbReference type="EMBL" id="JAHIBW010000018">
    <property type="protein sequence ID" value="KAG7302397.1"/>
    <property type="molecule type" value="Genomic_DNA"/>
</dbReference>
<accession>A0ABQ7QB00</accession>
<keyword evidence="1" id="KW-0732">Signal</keyword>
<dbReference type="Proteomes" id="UP000823941">
    <property type="component" value="Chromosome 18"/>
</dbReference>
<keyword evidence="3" id="KW-1185">Reference proteome</keyword>